<gene>
    <name evidence="3" type="ORF">O181_090882</name>
</gene>
<dbReference type="InterPro" id="IPR012337">
    <property type="entry name" value="RNaseH-like_sf"/>
</dbReference>
<name>A0A9Q3P832_9BASI</name>
<dbReference type="GO" id="GO:0003723">
    <property type="term" value="F:RNA binding"/>
    <property type="evidence" value="ECO:0007669"/>
    <property type="project" value="UniProtKB-KW"/>
</dbReference>
<dbReference type="InterPro" id="IPR001584">
    <property type="entry name" value="Integrase_cat-core"/>
</dbReference>
<dbReference type="InterPro" id="IPR050951">
    <property type="entry name" value="Retrovirus_Pol_polyprotein"/>
</dbReference>
<organism evidence="3 4">
    <name type="scientific">Austropuccinia psidii MF-1</name>
    <dbReference type="NCBI Taxonomy" id="1389203"/>
    <lineage>
        <taxon>Eukaryota</taxon>
        <taxon>Fungi</taxon>
        <taxon>Dikarya</taxon>
        <taxon>Basidiomycota</taxon>
        <taxon>Pucciniomycotina</taxon>
        <taxon>Pucciniomycetes</taxon>
        <taxon>Pucciniales</taxon>
        <taxon>Sphaerophragmiaceae</taxon>
        <taxon>Austropuccinia</taxon>
    </lineage>
</organism>
<evidence type="ECO:0000313" key="3">
    <source>
        <dbReference type="EMBL" id="MBW0551167.1"/>
    </source>
</evidence>
<proteinExistence type="predicted"/>
<keyword evidence="4" id="KW-1185">Reference proteome</keyword>
<dbReference type="Proteomes" id="UP000765509">
    <property type="component" value="Unassembled WGS sequence"/>
</dbReference>
<dbReference type="PROSITE" id="PS50994">
    <property type="entry name" value="INTEGRASE"/>
    <property type="match status" value="1"/>
</dbReference>
<dbReference type="PANTHER" id="PTHR37984:SF5">
    <property type="entry name" value="PROTEIN NYNRIN-LIKE"/>
    <property type="match status" value="1"/>
</dbReference>
<evidence type="ECO:0000313" key="4">
    <source>
        <dbReference type="Proteomes" id="UP000765509"/>
    </source>
</evidence>
<dbReference type="AlphaFoldDB" id="A0A9Q3P832"/>
<dbReference type="Gene3D" id="3.30.420.10">
    <property type="entry name" value="Ribonuclease H-like superfamily/Ribonuclease H"/>
    <property type="match status" value="1"/>
</dbReference>
<dbReference type="PANTHER" id="PTHR37984">
    <property type="entry name" value="PROTEIN CBG26694"/>
    <property type="match status" value="1"/>
</dbReference>
<accession>A0A9Q3P832</accession>
<dbReference type="OrthoDB" id="2273864at2759"/>
<dbReference type="GO" id="GO:0015074">
    <property type="term" value="P:DNA integration"/>
    <property type="evidence" value="ECO:0007669"/>
    <property type="project" value="InterPro"/>
</dbReference>
<dbReference type="GO" id="GO:0005634">
    <property type="term" value="C:nucleus"/>
    <property type="evidence" value="ECO:0007669"/>
    <property type="project" value="UniProtKB-ARBA"/>
</dbReference>
<protein>
    <recommendedName>
        <fullName evidence="2">Integrase catalytic domain-containing protein</fullName>
    </recommendedName>
</protein>
<dbReference type="InterPro" id="IPR036397">
    <property type="entry name" value="RNaseH_sf"/>
</dbReference>
<evidence type="ECO:0000259" key="2">
    <source>
        <dbReference type="PROSITE" id="PS50994"/>
    </source>
</evidence>
<comment type="caution">
    <text evidence="3">The sequence shown here is derived from an EMBL/GenBank/DDBJ whole genome shotgun (WGS) entry which is preliminary data.</text>
</comment>
<keyword evidence="1" id="KW-0694">RNA-binding</keyword>
<reference evidence="3" key="1">
    <citation type="submission" date="2021-03" db="EMBL/GenBank/DDBJ databases">
        <title>Draft genome sequence of rust myrtle Austropuccinia psidii MF-1, a brazilian biotype.</title>
        <authorList>
            <person name="Quecine M.C."/>
            <person name="Pachon D.M.R."/>
            <person name="Bonatelli M.L."/>
            <person name="Correr F.H."/>
            <person name="Franceschini L.M."/>
            <person name="Leite T.F."/>
            <person name="Margarido G.R.A."/>
            <person name="Almeida C.A."/>
            <person name="Ferrarezi J.A."/>
            <person name="Labate C.A."/>
        </authorList>
    </citation>
    <scope>NUCLEOTIDE SEQUENCE</scope>
    <source>
        <strain evidence="3">MF-1</strain>
    </source>
</reference>
<dbReference type="EMBL" id="AVOT02056952">
    <property type="protein sequence ID" value="MBW0551167.1"/>
    <property type="molecule type" value="Genomic_DNA"/>
</dbReference>
<evidence type="ECO:0000256" key="1">
    <source>
        <dbReference type="ARBA" id="ARBA00022884"/>
    </source>
</evidence>
<sequence>MDWVTALPPGGDRSYNACLILVDIYRKTPTFLPFHKDDKAMDTAIMICDKVISHTGLFQNIISDRDPKSTSALCTNIHNLFGTKFSFSTAYHAQTDGLEERMIQALEDMIRRFYAYGLLFKYSDGFTHYCCTLIPDLELAYKTSIHSSAGKTPEML</sequence>
<dbReference type="SUPFAM" id="SSF53098">
    <property type="entry name" value="Ribonuclease H-like"/>
    <property type="match status" value="1"/>
</dbReference>
<feature type="domain" description="Integrase catalytic" evidence="2">
    <location>
        <begin position="1"/>
        <end position="156"/>
    </location>
</feature>